<dbReference type="Proteomes" id="UP000277236">
    <property type="component" value="Unassembled WGS sequence"/>
</dbReference>
<comment type="caution">
    <text evidence="2">The sequence shown here is derived from an EMBL/GenBank/DDBJ whole genome shotgun (WGS) entry which is preliminary data.</text>
</comment>
<evidence type="ECO:0000313" key="2">
    <source>
        <dbReference type="EMBL" id="RMQ41427.1"/>
    </source>
</evidence>
<reference evidence="2 3" key="1">
    <citation type="submission" date="2018-08" db="EMBL/GenBank/DDBJ databases">
        <title>Recombination of ecologically and evolutionarily significant loci maintains genetic cohesion in the Pseudomonas syringae species complex.</title>
        <authorList>
            <person name="Dillon M."/>
            <person name="Thakur S."/>
            <person name="Almeida R.N.D."/>
            <person name="Weir B.S."/>
            <person name="Guttman D.S."/>
        </authorList>
    </citation>
    <scope>NUCLEOTIDE SEQUENCE [LARGE SCALE GENOMIC DNA]</scope>
    <source>
        <strain evidence="2 3">ICMP 3353</strain>
    </source>
</reference>
<protein>
    <submittedName>
        <fullName evidence="2">Uncharacterized protein</fullName>
    </submittedName>
</protein>
<gene>
    <name evidence="2" type="ORF">ALQ04_200045</name>
</gene>
<dbReference type="EMBL" id="RBRE01000087">
    <property type="protein sequence ID" value="RMQ41427.1"/>
    <property type="molecule type" value="Genomic_DNA"/>
</dbReference>
<evidence type="ECO:0000313" key="3">
    <source>
        <dbReference type="Proteomes" id="UP000277236"/>
    </source>
</evidence>
<name>A0A3M4LJ27_PSECI</name>
<proteinExistence type="predicted"/>
<accession>A0A3M4LJ27</accession>
<dbReference type="AlphaFoldDB" id="A0A3M4LJ27"/>
<evidence type="ECO:0000256" key="1">
    <source>
        <dbReference type="SAM" id="MobiDB-lite"/>
    </source>
</evidence>
<organism evidence="2 3">
    <name type="scientific">Pseudomonas cichorii</name>
    <dbReference type="NCBI Taxonomy" id="36746"/>
    <lineage>
        <taxon>Bacteria</taxon>
        <taxon>Pseudomonadati</taxon>
        <taxon>Pseudomonadota</taxon>
        <taxon>Gammaproteobacteria</taxon>
        <taxon>Pseudomonadales</taxon>
        <taxon>Pseudomonadaceae</taxon>
        <taxon>Pseudomonas</taxon>
    </lineage>
</organism>
<dbReference type="RefSeq" id="WP_181643725.1">
    <property type="nucleotide sequence ID" value="NZ_RBRE01000087.1"/>
</dbReference>
<sequence>MTLERMIEEARNRKGTHEASLKAARDRMAETNNRLAREFANQEVTATLLAKACSL</sequence>
<feature type="region of interest" description="Disordered" evidence="1">
    <location>
        <begin position="1"/>
        <end position="22"/>
    </location>
</feature>